<comment type="caution">
    <text evidence="6">The sequence shown here is derived from an EMBL/GenBank/DDBJ whole genome shotgun (WGS) entry which is preliminary data.</text>
</comment>
<reference evidence="6" key="1">
    <citation type="journal article" date="2014" name="Int. J. Syst. Evol. Microbiol.">
        <title>Complete genome sequence of Corynebacterium casei LMG S-19264T (=DSM 44701T), isolated from a smear-ripened cheese.</title>
        <authorList>
            <consortium name="US DOE Joint Genome Institute (JGI-PGF)"/>
            <person name="Walter F."/>
            <person name="Albersmeier A."/>
            <person name="Kalinowski J."/>
            <person name="Ruckert C."/>
        </authorList>
    </citation>
    <scope>NUCLEOTIDE SEQUENCE</scope>
    <source>
        <strain evidence="6">VKM Ac-1020</strain>
    </source>
</reference>
<dbReference type="InterPro" id="IPR022902">
    <property type="entry name" value="NAcTrfase_Eis"/>
</dbReference>
<keyword evidence="3 4" id="KW-0012">Acyltransferase</keyword>
<feature type="binding site" evidence="4">
    <location>
        <begin position="146"/>
        <end position="147"/>
    </location>
    <ligand>
        <name>acetyl-CoA</name>
        <dbReference type="ChEBI" id="CHEBI:57288"/>
    </ligand>
</feature>
<dbReference type="GO" id="GO:0030649">
    <property type="term" value="P:aminoglycoside antibiotic catabolic process"/>
    <property type="evidence" value="ECO:0007669"/>
    <property type="project" value="TreeGrafter"/>
</dbReference>
<evidence type="ECO:0000313" key="6">
    <source>
        <dbReference type="EMBL" id="GLJ60573.1"/>
    </source>
</evidence>
<evidence type="ECO:0000313" key="7">
    <source>
        <dbReference type="Proteomes" id="UP001142462"/>
    </source>
</evidence>
<dbReference type="SUPFAM" id="SSF55729">
    <property type="entry name" value="Acyl-CoA N-acyltransferases (Nat)"/>
    <property type="match status" value="1"/>
</dbReference>
<evidence type="ECO:0000256" key="2">
    <source>
        <dbReference type="ARBA" id="ARBA00022679"/>
    </source>
</evidence>
<dbReference type="InterPro" id="IPR016181">
    <property type="entry name" value="Acyl_CoA_acyltransferase"/>
</dbReference>
<dbReference type="EMBL" id="BSEJ01000002">
    <property type="protein sequence ID" value="GLJ60573.1"/>
    <property type="molecule type" value="Genomic_DNA"/>
</dbReference>
<comment type="subunit">
    <text evidence="4">Homohexamer; trimer of dimers.</text>
</comment>
<dbReference type="InterPro" id="IPR051554">
    <property type="entry name" value="Acetyltransferase_Eis"/>
</dbReference>
<name>A0A9W6H1J6_9MICO</name>
<evidence type="ECO:0000256" key="4">
    <source>
        <dbReference type="HAMAP-Rule" id="MF_01812"/>
    </source>
</evidence>
<evidence type="ECO:0000256" key="1">
    <source>
        <dbReference type="ARBA" id="ARBA00009213"/>
    </source>
</evidence>
<dbReference type="Pfam" id="PF17668">
    <property type="entry name" value="Acetyltransf_17"/>
    <property type="match status" value="1"/>
</dbReference>
<comment type="similarity">
    <text evidence="1 4">Belongs to the acetyltransferase Eis family.</text>
</comment>
<gene>
    <name evidence="6" type="ORF">GCM10017576_07020</name>
</gene>
<proteinExistence type="inferred from homology"/>
<feature type="binding site" evidence="4">
    <location>
        <begin position="118"/>
        <end position="123"/>
    </location>
    <ligand>
        <name>acetyl-CoA</name>
        <dbReference type="ChEBI" id="CHEBI:57288"/>
    </ligand>
</feature>
<feature type="active site" description="Proton acceptor; via carboxylate" evidence="4">
    <location>
        <position position="433"/>
    </location>
</feature>
<dbReference type="PANTHER" id="PTHR37817:SF1">
    <property type="entry name" value="N-ACETYLTRANSFERASE EIS"/>
    <property type="match status" value="1"/>
</dbReference>
<dbReference type="Proteomes" id="UP001142462">
    <property type="component" value="Unassembled WGS sequence"/>
</dbReference>
<dbReference type="InterPro" id="IPR036527">
    <property type="entry name" value="SCP2_sterol-bd_dom_sf"/>
</dbReference>
<dbReference type="HAMAP" id="MF_01812">
    <property type="entry name" value="Eis"/>
    <property type="match status" value="1"/>
</dbReference>
<dbReference type="Pfam" id="PF13530">
    <property type="entry name" value="SCP2_2"/>
    <property type="match status" value="1"/>
</dbReference>
<evidence type="ECO:0000259" key="5">
    <source>
        <dbReference type="PROSITE" id="PS51186"/>
    </source>
</evidence>
<feature type="domain" description="N-acetyltransferase" evidence="5">
    <location>
        <begin position="24"/>
        <end position="181"/>
    </location>
</feature>
<keyword evidence="2 4" id="KW-0808">Transferase</keyword>
<accession>A0A9W6H1J6</accession>
<protein>
    <submittedName>
        <fullName evidence="6">UPF0256 protein</fullName>
    </submittedName>
</protein>
<dbReference type="PROSITE" id="PS51186">
    <property type="entry name" value="GNAT"/>
    <property type="match status" value="1"/>
</dbReference>
<dbReference type="Pfam" id="PF13527">
    <property type="entry name" value="Acetyltransf_9"/>
    <property type="match status" value="1"/>
</dbReference>
<feature type="binding site" evidence="4">
    <location>
        <begin position="110"/>
        <end position="112"/>
    </location>
    <ligand>
        <name>acetyl-CoA</name>
        <dbReference type="ChEBI" id="CHEBI:57288"/>
    </ligand>
</feature>
<dbReference type="InterPro" id="IPR025559">
    <property type="entry name" value="Eis_dom"/>
</dbReference>
<feature type="active site" description="Proton donor" evidence="4">
    <location>
        <position position="151"/>
    </location>
</feature>
<reference evidence="6" key="2">
    <citation type="submission" date="2023-01" db="EMBL/GenBank/DDBJ databases">
        <authorList>
            <person name="Sun Q."/>
            <person name="Evtushenko L."/>
        </authorList>
    </citation>
    <scope>NUCLEOTIDE SEQUENCE</scope>
    <source>
        <strain evidence="6">VKM Ac-1020</strain>
    </source>
</reference>
<dbReference type="SUPFAM" id="SSF55718">
    <property type="entry name" value="SCP-like"/>
    <property type="match status" value="1"/>
</dbReference>
<dbReference type="CDD" id="cd04301">
    <property type="entry name" value="NAT_SF"/>
    <property type="match status" value="1"/>
</dbReference>
<dbReference type="InterPro" id="IPR041380">
    <property type="entry name" value="Acetyltransf_17"/>
</dbReference>
<sequence>MSPIDARTVPADPTSHARLAAAGLDYRLVDGADRDALGRTLQAVSRGFLGPEVNDESLTEQHTQLADRRYTAVFDASIAEPEIPVATVDSWVTPLTIPGGELDMWAISGVTVSPTHRRRGIARAMLEGEVRAAAEAGLAMAGLTVTETTIYGRYGFGSAIPMSRWTIDVRRAGWSGGEPDGRVEFVSREQLARDLGEVHDRQRTLRAGEIAGWPRRWRQHAGLSSSVKDGDSVRGVRYVDADGAVRGAMAYRIAEGESDFALARLDIRHLAAETDDATAALLRFALQHDLVAEVRTDLRPVDDPLRWLVSDERGAVQTIRDHGWLRILDVPRALEARTYSAPATATLEVTDPLDLTTGTWHLEIGADGRAHVAPTDAAPDIRLGIAQLSSIFLGGVPALGLLAARRMAGDRAVAAALDVAFRPAQPPSLSIWY</sequence>
<organism evidence="6 7">
    <name type="scientific">Microbacterium barkeri</name>
    <dbReference type="NCBI Taxonomy" id="33917"/>
    <lineage>
        <taxon>Bacteria</taxon>
        <taxon>Bacillati</taxon>
        <taxon>Actinomycetota</taxon>
        <taxon>Actinomycetes</taxon>
        <taxon>Micrococcales</taxon>
        <taxon>Microbacteriaceae</taxon>
        <taxon>Microbacterium</taxon>
    </lineage>
</organism>
<dbReference type="InterPro" id="IPR000182">
    <property type="entry name" value="GNAT_dom"/>
</dbReference>
<dbReference type="Gene3D" id="3.30.1050.10">
    <property type="entry name" value="SCP2 sterol-binding domain"/>
    <property type="match status" value="1"/>
</dbReference>
<dbReference type="PANTHER" id="PTHR37817">
    <property type="entry name" value="N-ACETYLTRANSFERASE EIS"/>
    <property type="match status" value="1"/>
</dbReference>
<dbReference type="RefSeq" id="WP_271172294.1">
    <property type="nucleotide sequence ID" value="NZ_BSEJ01000002.1"/>
</dbReference>
<dbReference type="AlphaFoldDB" id="A0A9W6H1J6"/>
<keyword evidence="7" id="KW-1185">Reference proteome</keyword>
<evidence type="ECO:0000256" key="3">
    <source>
        <dbReference type="ARBA" id="ARBA00023315"/>
    </source>
</evidence>
<dbReference type="Gene3D" id="3.40.630.30">
    <property type="match status" value="2"/>
</dbReference>
<dbReference type="GO" id="GO:0034069">
    <property type="term" value="F:aminoglycoside N-acetyltransferase activity"/>
    <property type="evidence" value="ECO:0007669"/>
    <property type="project" value="TreeGrafter"/>
</dbReference>